<evidence type="ECO:0000313" key="3">
    <source>
        <dbReference type="Proteomes" id="UP000009374"/>
    </source>
</evidence>
<evidence type="ECO:0000313" key="2">
    <source>
        <dbReference type="EMBL" id="EES52025.1"/>
    </source>
</evidence>
<accession>C6HZD4</accession>
<dbReference type="AlphaFoldDB" id="C6HZD4"/>
<feature type="region of interest" description="Disordered" evidence="1">
    <location>
        <begin position="86"/>
        <end position="128"/>
    </location>
</feature>
<evidence type="ECO:0000256" key="1">
    <source>
        <dbReference type="SAM" id="MobiDB-lite"/>
    </source>
</evidence>
<feature type="compositionally biased region" description="Basic residues" evidence="1">
    <location>
        <begin position="108"/>
        <end position="119"/>
    </location>
</feature>
<protein>
    <recommendedName>
        <fullName evidence="4">Helix-turn-helix domain-containing protein</fullName>
    </recommendedName>
</protein>
<reference evidence="2 3" key="1">
    <citation type="journal article" date="2009" name="Appl. Environ. Microbiol.">
        <title>Community genomic and proteomic analyses of chemoautotrophic iron-oxidizing "Leptospirillum rubarum" (Group II) and "Leptospirillum ferrodiazotrophum" (Group III) bacteria in acid mine drainage biofilms.</title>
        <authorList>
            <person name="Goltsman D.S."/>
            <person name="Denef V.J."/>
            <person name="Singer S.W."/>
            <person name="VerBerkmoes N.C."/>
            <person name="Lefsrud M."/>
            <person name="Mueller R.S."/>
            <person name="Dick G.J."/>
            <person name="Sun C.L."/>
            <person name="Wheeler K.E."/>
            <person name="Zemla A."/>
            <person name="Baker B.J."/>
            <person name="Hauser L."/>
            <person name="Land M."/>
            <person name="Shah M.B."/>
            <person name="Thelen M.P."/>
            <person name="Hettich R.L."/>
            <person name="Banfield J.F."/>
        </authorList>
    </citation>
    <scope>NUCLEOTIDE SEQUENCE [LARGE SCALE GENOMIC DNA]</scope>
</reference>
<feature type="compositionally biased region" description="Polar residues" evidence="1">
    <location>
        <begin position="90"/>
        <end position="105"/>
    </location>
</feature>
<gene>
    <name evidence="2" type="ORF">UBAL3_94580001a</name>
</gene>
<proteinExistence type="predicted"/>
<name>C6HZD4_9BACT</name>
<sequence>MPAQAFRWTNPPQNFNFSGPEALRAYFFPRQTVQIQEAARIIGVGREAIYKRQWRGNTALRLSRRPGSKRQFILLDDLISYLFPPENPLPASSDNAQSDCTNGVTTKKPGRPRGSKNKPKSYPEGGAR</sequence>
<organism evidence="2 3">
    <name type="scientific">Leptospirillum ferrodiazotrophum</name>
    <dbReference type="NCBI Taxonomy" id="412449"/>
    <lineage>
        <taxon>Bacteria</taxon>
        <taxon>Pseudomonadati</taxon>
        <taxon>Nitrospirota</taxon>
        <taxon>Nitrospiria</taxon>
        <taxon>Nitrospirales</taxon>
        <taxon>Nitrospiraceae</taxon>
        <taxon>Leptospirillum</taxon>
    </lineage>
</organism>
<keyword evidence="3" id="KW-1185">Reference proteome</keyword>
<evidence type="ECO:0008006" key="4">
    <source>
        <dbReference type="Google" id="ProtNLM"/>
    </source>
</evidence>
<dbReference type="Proteomes" id="UP000009374">
    <property type="component" value="Unassembled WGS sequence"/>
</dbReference>
<dbReference type="EMBL" id="GG693881">
    <property type="protein sequence ID" value="EES52025.1"/>
    <property type="molecule type" value="Genomic_DNA"/>
</dbReference>